<evidence type="ECO:0000256" key="1">
    <source>
        <dbReference type="SAM" id="MobiDB-lite"/>
    </source>
</evidence>
<dbReference type="EMBL" id="BMHK01000007">
    <property type="protein sequence ID" value="GGB97219.1"/>
    <property type="molecule type" value="Genomic_DNA"/>
</dbReference>
<accession>A0A916TRI0</accession>
<feature type="region of interest" description="Disordered" evidence="1">
    <location>
        <begin position="125"/>
        <end position="144"/>
    </location>
</feature>
<dbReference type="AlphaFoldDB" id="A0A916TRI0"/>
<name>A0A916TRI0_9SPHN</name>
<evidence type="ECO:0000259" key="2">
    <source>
        <dbReference type="Pfam" id="PF18765"/>
    </source>
</evidence>
<dbReference type="SUPFAM" id="SSF81301">
    <property type="entry name" value="Nucleotidyltransferase"/>
    <property type="match status" value="1"/>
</dbReference>
<sequence>MGVTPYAARRQLSGSGLMDDGLPKGWRELAAHWAAEKDRIRELHLFGSRAKGNFTDESDVDIAYVLTGTDPGEVLAYSICEAAGWEGELQVLLASPVDLEMADPLTDRIVRPAVREHGQLIYRKPSYLPVDEQSQAPSAKESMR</sequence>
<dbReference type="Pfam" id="PF18765">
    <property type="entry name" value="Polbeta"/>
    <property type="match status" value="1"/>
</dbReference>
<protein>
    <recommendedName>
        <fullName evidence="2">Polymerase beta nucleotidyltransferase domain-containing protein</fullName>
    </recommendedName>
</protein>
<dbReference type="CDD" id="cd05403">
    <property type="entry name" value="NT_KNTase_like"/>
    <property type="match status" value="1"/>
</dbReference>
<gene>
    <name evidence="3" type="ORF">GCM10011494_14610</name>
</gene>
<proteinExistence type="predicted"/>
<evidence type="ECO:0000313" key="3">
    <source>
        <dbReference type="EMBL" id="GGB97219.1"/>
    </source>
</evidence>
<feature type="domain" description="Polymerase beta nucleotidyltransferase" evidence="2">
    <location>
        <begin position="34"/>
        <end position="124"/>
    </location>
</feature>
<dbReference type="Gene3D" id="3.30.460.10">
    <property type="entry name" value="Beta Polymerase, domain 2"/>
    <property type="match status" value="1"/>
</dbReference>
<dbReference type="Proteomes" id="UP000608154">
    <property type="component" value="Unassembled WGS sequence"/>
</dbReference>
<dbReference type="InterPro" id="IPR041633">
    <property type="entry name" value="Polbeta"/>
</dbReference>
<keyword evidence="4" id="KW-1185">Reference proteome</keyword>
<dbReference type="InterPro" id="IPR043519">
    <property type="entry name" value="NT_sf"/>
</dbReference>
<comment type="caution">
    <text evidence="3">The sequence shown here is derived from an EMBL/GenBank/DDBJ whole genome shotgun (WGS) entry which is preliminary data.</text>
</comment>
<organism evidence="3 4">
    <name type="scientific">Novosphingobium endophyticum</name>
    <dbReference type="NCBI Taxonomy" id="1955250"/>
    <lineage>
        <taxon>Bacteria</taxon>
        <taxon>Pseudomonadati</taxon>
        <taxon>Pseudomonadota</taxon>
        <taxon>Alphaproteobacteria</taxon>
        <taxon>Sphingomonadales</taxon>
        <taxon>Sphingomonadaceae</taxon>
        <taxon>Novosphingobium</taxon>
    </lineage>
</organism>
<evidence type="ECO:0000313" key="4">
    <source>
        <dbReference type="Proteomes" id="UP000608154"/>
    </source>
</evidence>
<reference evidence="3" key="1">
    <citation type="journal article" date="2014" name="Int. J. Syst. Evol. Microbiol.">
        <title>Complete genome sequence of Corynebacterium casei LMG S-19264T (=DSM 44701T), isolated from a smear-ripened cheese.</title>
        <authorList>
            <consortium name="US DOE Joint Genome Institute (JGI-PGF)"/>
            <person name="Walter F."/>
            <person name="Albersmeier A."/>
            <person name="Kalinowski J."/>
            <person name="Ruckert C."/>
        </authorList>
    </citation>
    <scope>NUCLEOTIDE SEQUENCE</scope>
    <source>
        <strain evidence="3">CGMCC 1.15095</strain>
    </source>
</reference>
<reference evidence="3" key="2">
    <citation type="submission" date="2020-09" db="EMBL/GenBank/DDBJ databases">
        <authorList>
            <person name="Sun Q."/>
            <person name="Zhou Y."/>
        </authorList>
    </citation>
    <scope>NUCLEOTIDE SEQUENCE</scope>
    <source>
        <strain evidence="3">CGMCC 1.15095</strain>
    </source>
</reference>